<dbReference type="GO" id="GO:0030288">
    <property type="term" value="C:outer membrane-bounded periplasmic space"/>
    <property type="evidence" value="ECO:0007669"/>
    <property type="project" value="TreeGrafter"/>
</dbReference>
<gene>
    <name evidence="5" type="ORF">HMPREF2531_05292</name>
</gene>
<dbReference type="InterPro" id="IPR050695">
    <property type="entry name" value="N-acetylmuramoyl_amidase_3"/>
</dbReference>
<accession>A0A139KMX5</accession>
<dbReference type="CDD" id="cd02696">
    <property type="entry name" value="MurNAc-LAA"/>
    <property type="match status" value="1"/>
</dbReference>
<dbReference type="Gene3D" id="3.40.630.40">
    <property type="entry name" value="Zn-dependent exopeptidases"/>
    <property type="match status" value="1"/>
</dbReference>
<evidence type="ECO:0000313" key="5">
    <source>
        <dbReference type="EMBL" id="KXT40516.1"/>
    </source>
</evidence>
<reference evidence="5 6" key="1">
    <citation type="submission" date="2016-02" db="EMBL/GenBank/DDBJ databases">
        <authorList>
            <person name="Wen L."/>
            <person name="He K."/>
            <person name="Yang H."/>
        </authorList>
    </citation>
    <scope>NUCLEOTIDE SEQUENCE [LARGE SCALE GENOMIC DNA]</scope>
    <source>
        <strain evidence="5 6">KLE1704</strain>
    </source>
</reference>
<comment type="caution">
    <text evidence="5">The sequence shown here is derived from an EMBL/GenBank/DDBJ whole genome shotgun (WGS) entry which is preliminary data.</text>
</comment>
<dbReference type="AlphaFoldDB" id="A0A139KMX5"/>
<dbReference type="SUPFAM" id="SSF53187">
    <property type="entry name" value="Zn-dependent exopeptidases"/>
    <property type="match status" value="1"/>
</dbReference>
<keyword evidence="3" id="KW-0378">Hydrolase</keyword>
<organism evidence="5">
    <name type="scientific">Bacteroides intestinalis</name>
    <dbReference type="NCBI Taxonomy" id="329854"/>
    <lineage>
        <taxon>Bacteria</taxon>
        <taxon>Pseudomonadati</taxon>
        <taxon>Bacteroidota</taxon>
        <taxon>Bacteroidia</taxon>
        <taxon>Bacteroidales</taxon>
        <taxon>Bacteroidaceae</taxon>
        <taxon>Bacteroides</taxon>
    </lineage>
</organism>
<evidence type="ECO:0000259" key="4">
    <source>
        <dbReference type="SMART" id="SM00646"/>
    </source>
</evidence>
<dbReference type="SMART" id="SM00646">
    <property type="entry name" value="Ami_3"/>
    <property type="match status" value="1"/>
</dbReference>
<sequence length="196" mass="22397">MKILLDNGHGENTAGKRSPLWPDGSQLFEWAYTREITSRIFSELTKLGIDSELIVRESIDVPIRERARRVNSICKKVGIRNCFLISIHCNAFNGKARGWEVHTYLGKSKSDEYATIFWNTAHDILKDITPMRADFSDDDPDWDTNLGILRETLCPAILTENLFMDNQEDCRFLLSPEGKKAITEIHVQSILKIVLS</sequence>
<dbReference type="InterPro" id="IPR002508">
    <property type="entry name" value="MurNAc-LAA_cat"/>
</dbReference>
<comment type="catalytic activity">
    <reaction evidence="1">
        <text>Hydrolyzes the link between N-acetylmuramoyl residues and L-amino acid residues in certain cell-wall glycopeptides.</text>
        <dbReference type="EC" id="3.5.1.28"/>
    </reaction>
</comment>
<dbReference type="EMBL" id="LTDF01000178">
    <property type="protein sequence ID" value="KXT40516.1"/>
    <property type="molecule type" value="Genomic_DNA"/>
</dbReference>
<dbReference type="EC" id="3.5.1.28" evidence="2"/>
<dbReference type="GO" id="GO:0008745">
    <property type="term" value="F:N-acetylmuramoyl-L-alanine amidase activity"/>
    <property type="evidence" value="ECO:0007669"/>
    <property type="project" value="UniProtKB-EC"/>
</dbReference>
<dbReference type="GO" id="GO:0009253">
    <property type="term" value="P:peptidoglycan catabolic process"/>
    <property type="evidence" value="ECO:0007669"/>
    <property type="project" value="InterPro"/>
</dbReference>
<evidence type="ECO:0000256" key="1">
    <source>
        <dbReference type="ARBA" id="ARBA00001561"/>
    </source>
</evidence>
<dbReference type="PANTHER" id="PTHR30404">
    <property type="entry name" value="N-ACETYLMURAMOYL-L-ALANINE AMIDASE"/>
    <property type="match status" value="1"/>
</dbReference>
<proteinExistence type="predicted"/>
<evidence type="ECO:0000256" key="2">
    <source>
        <dbReference type="ARBA" id="ARBA00011901"/>
    </source>
</evidence>
<name>A0A139KMX5_9BACE</name>
<feature type="domain" description="MurNAc-LAA" evidence="4">
    <location>
        <begin position="81"/>
        <end position="191"/>
    </location>
</feature>
<evidence type="ECO:0000313" key="6">
    <source>
        <dbReference type="Proteomes" id="UP000070319"/>
    </source>
</evidence>
<dbReference type="PATRIC" id="fig|329854.7.peg.5364"/>
<dbReference type="Proteomes" id="UP000070319">
    <property type="component" value="Unassembled WGS sequence"/>
</dbReference>
<dbReference type="RefSeq" id="WP_061438328.1">
    <property type="nucleotide sequence ID" value="NZ_KQ968742.1"/>
</dbReference>
<dbReference type="PANTHER" id="PTHR30404:SF0">
    <property type="entry name" value="N-ACETYLMURAMOYL-L-ALANINE AMIDASE AMIC"/>
    <property type="match status" value="1"/>
</dbReference>
<protein>
    <recommendedName>
        <fullName evidence="2">N-acetylmuramoyl-L-alanine amidase</fullName>
        <ecNumber evidence="2">3.5.1.28</ecNumber>
    </recommendedName>
</protein>
<evidence type="ECO:0000256" key="3">
    <source>
        <dbReference type="ARBA" id="ARBA00022801"/>
    </source>
</evidence>
<dbReference type="Pfam" id="PF01520">
    <property type="entry name" value="Amidase_3"/>
    <property type="match status" value="1"/>
</dbReference>